<dbReference type="eggNOG" id="COG1012">
    <property type="taxonomic scope" value="Bacteria"/>
</dbReference>
<dbReference type="PROSITE" id="PS00687">
    <property type="entry name" value="ALDEHYDE_DEHYDR_GLU"/>
    <property type="match status" value="1"/>
</dbReference>
<name>A0A1I3ZB34_HALDA</name>
<organism evidence="9 10">
    <name type="scientific">Halobacillus dabanensis</name>
    <dbReference type="NCBI Taxonomy" id="240302"/>
    <lineage>
        <taxon>Bacteria</taxon>
        <taxon>Bacillati</taxon>
        <taxon>Bacillota</taxon>
        <taxon>Bacilli</taxon>
        <taxon>Bacillales</taxon>
        <taxon>Bacillaceae</taxon>
        <taxon>Halobacillus</taxon>
    </lineage>
</organism>
<dbReference type="FunFam" id="3.40.605.10:FF:000001">
    <property type="entry name" value="Aldehyde dehydrogenase 1"/>
    <property type="match status" value="1"/>
</dbReference>
<dbReference type="InterPro" id="IPR016163">
    <property type="entry name" value="Ald_DH_C"/>
</dbReference>
<dbReference type="EC" id="1.2.1.3" evidence="3"/>
<evidence type="ECO:0000313" key="10">
    <source>
        <dbReference type="Proteomes" id="UP000183557"/>
    </source>
</evidence>
<dbReference type="PROSITE" id="PS00070">
    <property type="entry name" value="ALDEHYDE_DEHYDR_CYS"/>
    <property type="match status" value="1"/>
</dbReference>
<sequence>MVYAFPNTEGSKVQFKERYDNFIGGEWTAPVKGQYFDNVTPVTGQTFCKVARSTEEDVELALDAAHKAKDAWGKTSVTERSLVLNRIADRIEENLESLAIAETWENGKAVRETLNADLPLAVDHFRYFASAIRSQEGSIGEIDNDTVAYHFHEPLGVVGQIIPWNFPLLMATWKIAPALAAGNTIVLKPAEQTPSSILYLLELIEDLLPAGVLNIINGFGLEAGKPLAQSDRINKVAFTGETTTGRMIMQYASQNIIPVTLELGGKSPNIFFEDVLDEDDDFLDKAIEGMVMFALNQGEVCTCPSRALIHESIYDEFMERAIKRVKEIKVGNPLDPEVMMGAQASSEQLEKILSYLEIGKDEGAECLTGGARNQLEGDLKDGYYVQPTVFKGDNSMRIFQEEIFGPVLSVTTFKDKDEAMKIANDTLYGLGAGVWTRDMNTAYRFGRGIEAGRVWTNCYHAYPAHAAFGGYKMSGVGRENHKMMLSHYQQTKNMLVSYSPQKLGFF</sequence>
<dbReference type="OrthoDB" id="9762913at2"/>
<evidence type="ECO:0000256" key="3">
    <source>
        <dbReference type="ARBA" id="ARBA00024226"/>
    </source>
</evidence>
<protein>
    <recommendedName>
        <fullName evidence="4">Putative aldehyde dehydrogenase AldA</fullName>
        <ecNumber evidence="3">1.2.1.3</ecNumber>
    </recommendedName>
</protein>
<keyword evidence="2 7" id="KW-0560">Oxidoreductase</keyword>
<dbReference type="Gene3D" id="3.40.605.10">
    <property type="entry name" value="Aldehyde Dehydrogenase, Chain A, domain 1"/>
    <property type="match status" value="1"/>
</dbReference>
<evidence type="ECO:0000259" key="8">
    <source>
        <dbReference type="Pfam" id="PF00171"/>
    </source>
</evidence>
<dbReference type="CDD" id="cd07116">
    <property type="entry name" value="ALDH_ACDHII-AcoD"/>
    <property type="match status" value="1"/>
</dbReference>
<proteinExistence type="inferred from homology"/>
<evidence type="ECO:0000256" key="4">
    <source>
        <dbReference type="ARBA" id="ARBA00039869"/>
    </source>
</evidence>
<evidence type="ECO:0000256" key="6">
    <source>
        <dbReference type="PROSITE-ProRule" id="PRU10007"/>
    </source>
</evidence>
<dbReference type="InterPro" id="IPR015590">
    <property type="entry name" value="Aldehyde_DH_dom"/>
</dbReference>
<dbReference type="PANTHER" id="PTHR43111">
    <property type="entry name" value="ALDEHYDE DEHYDROGENASE B-RELATED"/>
    <property type="match status" value="1"/>
</dbReference>
<dbReference type="FunFam" id="3.40.309.10:FF:000017">
    <property type="entry name" value="Aldehyde dehydrogenase B"/>
    <property type="match status" value="1"/>
</dbReference>
<dbReference type="Proteomes" id="UP000183557">
    <property type="component" value="Unassembled WGS sequence"/>
</dbReference>
<evidence type="ECO:0000256" key="7">
    <source>
        <dbReference type="RuleBase" id="RU003345"/>
    </source>
</evidence>
<evidence type="ECO:0000256" key="2">
    <source>
        <dbReference type="ARBA" id="ARBA00023002"/>
    </source>
</evidence>
<dbReference type="GO" id="GO:0004029">
    <property type="term" value="F:aldehyde dehydrogenase (NAD+) activity"/>
    <property type="evidence" value="ECO:0007669"/>
    <property type="project" value="UniProtKB-EC"/>
</dbReference>
<comment type="similarity">
    <text evidence="1 7">Belongs to the aldehyde dehydrogenase family.</text>
</comment>
<dbReference type="EMBL" id="FOSB01000013">
    <property type="protein sequence ID" value="SFK41212.1"/>
    <property type="molecule type" value="Genomic_DNA"/>
</dbReference>
<evidence type="ECO:0000313" key="9">
    <source>
        <dbReference type="EMBL" id="SFK41212.1"/>
    </source>
</evidence>
<dbReference type="RefSeq" id="WP_075037955.1">
    <property type="nucleotide sequence ID" value="NZ_FOSB01000013.1"/>
</dbReference>
<dbReference type="STRING" id="240302.BN982_00938"/>
<keyword evidence="10" id="KW-1185">Reference proteome</keyword>
<dbReference type="AlphaFoldDB" id="A0A1I3ZB34"/>
<accession>A0A1I3ZB34</accession>
<dbReference type="Gene3D" id="3.40.309.10">
    <property type="entry name" value="Aldehyde Dehydrogenase, Chain A, domain 2"/>
    <property type="match status" value="1"/>
</dbReference>
<dbReference type="SUPFAM" id="SSF53720">
    <property type="entry name" value="ALDH-like"/>
    <property type="match status" value="1"/>
</dbReference>
<comment type="catalytic activity">
    <reaction evidence="5">
        <text>an aldehyde + NAD(+) + H2O = a carboxylate + NADH + 2 H(+)</text>
        <dbReference type="Rhea" id="RHEA:16185"/>
        <dbReference type="ChEBI" id="CHEBI:15377"/>
        <dbReference type="ChEBI" id="CHEBI:15378"/>
        <dbReference type="ChEBI" id="CHEBI:17478"/>
        <dbReference type="ChEBI" id="CHEBI:29067"/>
        <dbReference type="ChEBI" id="CHEBI:57540"/>
        <dbReference type="ChEBI" id="CHEBI:57945"/>
        <dbReference type="EC" id="1.2.1.3"/>
    </reaction>
</comment>
<gene>
    <name evidence="9" type="ORF">SAMN04487936_11375</name>
</gene>
<dbReference type="InterPro" id="IPR016160">
    <property type="entry name" value="Ald_DH_CS_CYS"/>
</dbReference>
<dbReference type="Pfam" id="PF00171">
    <property type="entry name" value="Aldedh"/>
    <property type="match status" value="1"/>
</dbReference>
<feature type="active site" evidence="6">
    <location>
        <position position="262"/>
    </location>
</feature>
<reference evidence="10" key="1">
    <citation type="submission" date="2016-10" db="EMBL/GenBank/DDBJ databases">
        <authorList>
            <person name="Varghese N."/>
            <person name="Submissions S."/>
        </authorList>
    </citation>
    <scope>NUCLEOTIDE SEQUENCE [LARGE SCALE GENOMIC DNA]</scope>
    <source>
        <strain evidence="10">CGMCC 1.3704</strain>
    </source>
</reference>
<feature type="domain" description="Aldehyde dehydrogenase" evidence="8">
    <location>
        <begin position="27"/>
        <end position="493"/>
    </location>
</feature>
<dbReference type="InterPro" id="IPR016161">
    <property type="entry name" value="Ald_DH/histidinol_DH"/>
</dbReference>
<evidence type="ECO:0000256" key="5">
    <source>
        <dbReference type="ARBA" id="ARBA00049194"/>
    </source>
</evidence>
<dbReference type="PANTHER" id="PTHR43111:SF1">
    <property type="entry name" value="ALDEHYDE DEHYDROGENASE B-RELATED"/>
    <property type="match status" value="1"/>
</dbReference>
<dbReference type="InterPro" id="IPR016162">
    <property type="entry name" value="Ald_DH_N"/>
</dbReference>
<evidence type="ECO:0000256" key="1">
    <source>
        <dbReference type="ARBA" id="ARBA00009986"/>
    </source>
</evidence>
<dbReference type="InterPro" id="IPR029510">
    <property type="entry name" value="Ald_DH_CS_GLU"/>
</dbReference>